<dbReference type="InterPro" id="IPR000259">
    <property type="entry name" value="Adhesion_dom_fimbrial"/>
</dbReference>
<evidence type="ECO:0000256" key="1">
    <source>
        <dbReference type="ARBA" id="ARBA00004561"/>
    </source>
</evidence>
<dbReference type="InterPro" id="IPR036937">
    <property type="entry name" value="Adhesion_dom_fimbrial_sf"/>
</dbReference>
<dbReference type="Pfam" id="PF00419">
    <property type="entry name" value="Fimbrial"/>
    <property type="match status" value="1"/>
</dbReference>
<organism evidence="6 7">
    <name type="scientific">Rhodanobacter humi</name>
    <dbReference type="NCBI Taxonomy" id="1888173"/>
    <lineage>
        <taxon>Bacteria</taxon>
        <taxon>Pseudomonadati</taxon>
        <taxon>Pseudomonadota</taxon>
        <taxon>Gammaproteobacteria</taxon>
        <taxon>Lysobacterales</taxon>
        <taxon>Rhodanobacteraceae</taxon>
        <taxon>Rhodanobacter</taxon>
    </lineage>
</organism>
<evidence type="ECO:0000256" key="3">
    <source>
        <dbReference type="ARBA" id="ARBA00022729"/>
    </source>
</evidence>
<dbReference type="PANTHER" id="PTHR33420:SF3">
    <property type="entry name" value="FIMBRIAL SUBUNIT ELFA"/>
    <property type="match status" value="1"/>
</dbReference>
<evidence type="ECO:0000313" key="7">
    <source>
        <dbReference type="Proteomes" id="UP001562159"/>
    </source>
</evidence>
<dbReference type="SUPFAM" id="SSF49401">
    <property type="entry name" value="Bacterial adhesins"/>
    <property type="match status" value="2"/>
</dbReference>
<dbReference type="InterPro" id="IPR008966">
    <property type="entry name" value="Adhesion_dom_sf"/>
</dbReference>
<evidence type="ECO:0000256" key="4">
    <source>
        <dbReference type="ARBA" id="ARBA00023263"/>
    </source>
</evidence>
<proteinExistence type="inferred from homology"/>
<reference evidence="6 7" key="1">
    <citation type="submission" date="2024-07" db="EMBL/GenBank/DDBJ databases">
        <title>Molecular mechanisms and environmental adaptations of flagellar loss and biofilm growth of Rhodanobacter under environmental stress.</title>
        <authorList>
            <person name="Chen M."/>
        </authorList>
    </citation>
    <scope>NUCLEOTIDE SEQUENCE [LARGE SCALE GENOMIC DNA]</scope>
    <source>
        <strain evidence="6 7">RS22</strain>
    </source>
</reference>
<keyword evidence="4" id="KW-0281">Fimbrium</keyword>
<keyword evidence="3" id="KW-0732">Signal</keyword>
<comment type="similarity">
    <text evidence="2">Belongs to the fimbrial protein family.</text>
</comment>
<dbReference type="EMBL" id="JBGBPY010000001">
    <property type="protein sequence ID" value="MEY2182962.1"/>
    <property type="molecule type" value="Genomic_DNA"/>
</dbReference>
<feature type="domain" description="Fimbrial-type adhesion" evidence="5">
    <location>
        <begin position="153"/>
        <end position="292"/>
    </location>
</feature>
<gene>
    <name evidence="6" type="ORF">AB7878_11080</name>
</gene>
<keyword evidence="7" id="KW-1185">Reference proteome</keyword>
<dbReference type="Gene3D" id="2.60.40.1090">
    <property type="entry name" value="Fimbrial-type adhesion domain"/>
    <property type="match status" value="1"/>
</dbReference>
<evidence type="ECO:0000313" key="6">
    <source>
        <dbReference type="EMBL" id="MEY2182962.1"/>
    </source>
</evidence>
<comment type="subcellular location">
    <subcellularLocation>
        <location evidence="1">Fimbrium</location>
    </subcellularLocation>
</comment>
<accession>A0ABV4ARD2</accession>
<protein>
    <submittedName>
        <fullName evidence="6">Fimbrial protein</fullName>
    </submittedName>
</protein>
<sequence length="292" mass="30134">MNFNCPSSGSDNPWQYFRLNSSTGPIVPLAWYCWWLGCTTHYPSISIQGVFAASVTPTSAYGGLVYATNLSGVALLLTNSPTQLTGSGDTLNTINWGTTTAPATFTAQLIATGQPMQPGIVTSPSQLLTFENYSSGYSNSSSTYASLTLNPVTVIMSACSVNTDSQNLTVTLPTVTTSSLPNSGATSGTTAFKINLTCYAGASVTITMNTTNPYGSSYPGVIAPKGAGYASNVGVRLLLGDGTTAVSFGTAQSIGATPNGLLSIPYYAQYYATGTTGSGSVNATVTFIVSYK</sequence>
<evidence type="ECO:0000259" key="5">
    <source>
        <dbReference type="Pfam" id="PF00419"/>
    </source>
</evidence>
<evidence type="ECO:0000256" key="2">
    <source>
        <dbReference type="ARBA" id="ARBA00006671"/>
    </source>
</evidence>
<comment type="caution">
    <text evidence="6">The sequence shown here is derived from an EMBL/GenBank/DDBJ whole genome shotgun (WGS) entry which is preliminary data.</text>
</comment>
<dbReference type="PANTHER" id="PTHR33420">
    <property type="entry name" value="FIMBRIAL SUBUNIT ELFA-RELATED"/>
    <property type="match status" value="1"/>
</dbReference>
<dbReference type="InterPro" id="IPR050263">
    <property type="entry name" value="Bact_Fimbrial_Adh_Pro"/>
</dbReference>
<dbReference type="Proteomes" id="UP001562159">
    <property type="component" value="Unassembled WGS sequence"/>
</dbReference>
<dbReference type="Gene3D" id="2.60.40.3310">
    <property type="match status" value="1"/>
</dbReference>
<name>A0ABV4ARD2_9GAMM</name>